<feature type="transmembrane region" description="Helical" evidence="2">
    <location>
        <begin position="276"/>
        <end position="298"/>
    </location>
</feature>
<keyword evidence="2" id="KW-0472">Membrane</keyword>
<keyword evidence="2" id="KW-1133">Transmembrane helix</keyword>
<gene>
    <name evidence="3" type="ORF">NOCA2290030</name>
</gene>
<dbReference type="AlphaFoldDB" id="A0A2P2C0U3"/>
<evidence type="ECO:0000313" key="3">
    <source>
        <dbReference type="EMBL" id="CUR55643.1"/>
    </source>
</evidence>
<proteinExistence type="predicted"/>
<feature type="region of interest" description="Disordered" evidence="1">
    <location>
        <begin position="308"/>
        <end position="332"/>
    </location>
</feature>
<dbReference type="EMBL" id="CZKA01000022">
    <property type="protein sequence ID" value="CUR55643.1"/>
    <property type="molecule type" value="Genomic_DNA"/>
</dbReference>
<feature type="transmembrane region" description="Helical" evidence="2">
    <location>
        <begin position="92"/>
        <end position="110"/>
    </location>
</feature>
<sequence length="332" mass="34352">MPRERRFSGFPWRAVVTALWMLVTLVGVALLCCAVAEVGPSWVSAVGSVTVATSYSAALALRTGGRPVIYGLLALAIGIAAVGSDTDVLRNGAAVLTAVVSAVFAVAATVPAVRFVTAVREVLVAGFIAAGGALAVVGLEPQVALERFEYTSLAGALLLALLLVYRLGAGLHGLGRRGLLIVAVGGLVLASTLAYAEALRRYGSPDLVATLDDAVAWTRTNLGAVPRPLQVLLGTPALLWGCHMRARRRQGWWVCAFGVAGTVSIAAGLMHPRLGLVESALTVAYGVGLGLVLGYLVIRVDLALTGPRGAPGRRAEEASALRPEPRRTAPLL</sequence>
<feature type="transmembrane region" description="Helical" evidence="2">
    <location>
        <begin position="42"/>
        <end position="61"/>
    </location>
</feature>
<accession>A0A2P2C0U3</accession>
<feature type="compositionally biased region" description="Basic and acidic residues" evidence="1">
    <location>
        <begin position="313"/>
        <end position="332"/>
    </location>
</feature>
<protein>
    <submittedName>
        <fullName evidence="3">Uncharacterized protein</fullName>
    </submittedName>
</protein>
<keyword evidence="2" id="KW-0812">Transmembrane</keyword>
<feature type="transmembrane region" description="Helical" evidence="2">
    <location>
        <begin position="68"/>
        <end position="86"/>
    </location>
</feature>
<organism evidence="3">
    <name type="scientific">metagenome</name>
    <dbReference type="NCBI Taxonomy" id="256318"/>
    <lineage>
        <taxon>unclassified sequences</taxon>
        <taxon>metagenomes</taxon>
    </lineage>
</organism>
<feature type="transmembrane region" description="Helical" evidence="2">
    <location>
        <begin position="122"/>
        <end position="144"/>
    </location>
</feature>
<name>A0A2P2C0U3_9ZZZZ</name>
<evidence type="ECO:0000256" key="1">
    <source>
        <dbReference type="SAM" id="MobiDB-lite"/>
    </source>
</evidence>
<reference evidence="3" key="1">
    <citation type="submission" date="2015-08" db="EMBL/GenBank/DDBJ databases">
        <authorList>
            <person name="Babu N.S."/>
            <person name="Beckwith C.J."/>
            <person name="Beseler K.G."/>
            <person name="Brison A."/>
            <person name="Carone J.V."/>
            <person name="Caskin T.P."/>
            <person name="Diamond M."/>
            <person name="Durham M.E."/>
            <person name="Foxe J.M."/>
            <person name="Go M."/>
            <person name="Henderson B.A."/>
            <person name="Jones I.B."/>
            <person name="McGettigan J.A."/>
            <person name="Micheletti S.J."/>
            <person name="Nasrallah M.E."/>
            <person name="Ortiz D."/>
            <person name="Piller C.R."/>
            <person name="Privatt S.R."/>
            <person name="Schneider S.L."/>
            <person name="Sharp S."/>
            <person name="Smith T.C."/>
            <person name="Stanton J.D."/>
            <person name="Ullery H.E."/>
            <person name="Wilson R.J."/>
            <person name="Serrano M.G."/>
            <person name="Buck G."/>
            <person name="Lee V."/>
            <person name="Wang Y."/>
            <person name="Carvalho R."/>
            <person name="Voegtly L."/>
            <person name="Shi R."/>
            <person name="Duckworth R."/>
            <person name="Johnson A."/>
            <person name="Loviza R."/>
            <person name="Walstead R."/>
            <person name="Shah Z."/>
            <person name="Kiflezghi M."/>
            <person name="Wade K."/>
            <person name="Ball S.L."/>
            <person name="Bradley K.W."/>
            <person name="Asai D.J."/>
            <person name="Bowman C.A."/>
            <person name="Russell D.A."/>
            <person name="Pope W.H."/>
            <person name="Jacobs-Sera D."/>
            <person name="Hendrix R.W."/>
            <person name="Hatfull G.F."/>
        </authorList>
    </citation>
    <scope>NUCLEOTIDE SEQUENCE</scope>
</reference>
<feature type="transmembrane region" description="Helical" evidence="2">
    <location>
        <begin position="12"/>
        <end position="36"/>
    </location>
</feature>
<feature type="transmembrane region" description="Helical" evidence="2">
    <location>
        <begin position="251"/>
        <end position="270"/>
    </location>
</feature>
<evidence type="ECO:0000256" key="2">
    <source>
        <dbReference type="SAM" id="Phobius"/>
    </source>
</evidence>
<feature type="transmembrane region" description="Helical" evidence="2">
    <location>
        <begin position="150"/>
        <end position="167"/>
    </location>
</feature>